<dbReference type="GO" id="GO:0032809">
    <property type="term" value="C:neuronal cell body membrane"/>
    <property type="evidence" value="ECO:0007669"/>
    <property type="project" value="EnsemblMetazoa"/>
</dbReference>
<feature type="transmembrane region" description="Helical" evidence="6">
    <location>
        <begin position="156"/>
        <end position="176"/>
    </location>
</feature>
<feature type="transmembrane region" description="Helical" evidence="6">
    <location>
        <begin position="33"/>
        <end position="56"/>
    </location>
</feature>
<comment type="subcellular location">
    <subcellularLocation>
        <location evidence="1">Membrane</location>
    </subcellularLocation>
</comment>
<evidence type="ECO:0000256" key="1">
    <source>
        <dbReference type="ARBA" id="ARBA00004370"/>
    </source>
</evidence>
<sequence>MDSDACRTVILQLPNESSVYVFLKQVQAAYHPIHTYLSIILCLVGAATNFCNIVVLTRRQMRTPVNTILTAMACCDTVVLFSNLIYTTHYSFVAFQNCRPQNWSYGWALFLIAHAHLSLVGHSSSVWLSVMLGLIRYLTLRARGNAGSIQITLKHSHAAIAAVVCFVSIVNVPNFLTYKIDERMLHEMCTPEDNTPKDAVAFLPGIAEMATANGCIVFRAAFWISGLIFKVIPCIVLTVLVWLLLRILKEVKANHARLLKSSQHGRQVNGTIKPAPQTRTTSTVGQSNLQRGPSLRHHSRAIGRFVRNSSFSGDWSTFVDFSSDGRATATTRGERTDRTTHMLLAIVAVLLITELPQGVMAVLSGLFSEEFRIHVYNSLGDLLDLLSLCGACTSFIIYCIMSGQFRHEFCRIFVPDRWKHYLCAASRGRRASETYTKMTLIRPSELNHSVDDRSIAITVVGSAATMRKDKDSSGSPAERDGTRTPLTPMTPISPPLKDDRDEESRKLLGPPASMKPARNGTSNNN</sequence>
<evidence type="ECO:0000256" key="2">
    <source>
        <dbReference type="ARBA" id="ARBA00022692"/>
    </source>
</evidence>
<accession>A0A2A6C5V9</accession>
<dbReference type="Pfam" id="PF10324">
    <property type="entry name" value="7TM_GPCR_Srw"/>
    <property type="match status" value="2"/>
</dbReference>
<dbReference type="GO" id="GO:0008188">
    <property type="term" value="F:neuropeptide receptor activity"/>
    <property type="evidence" value="ECO:0007669"/>
    <property type="project" value="EnsemblMetazoa"/>
</dbReference>
<dbReference type="InterPro" id="IPR019427">
    <property type="entry name" value="7TM_GPCR_serpentine_rcpt_Srw"/>
</dbReference>
<feature type="transmembrane region" description="Helical" evidence="6">
    <location>
        <begin position="68"/>
        <end position="86"/>
    </location>
</feature>
<dbReference type="PANTHER" id="PTHR46273">
    <property type="entry name" value="MYOSUPPRESSIN RECEPTOR 1, ISOFORM B-RELATED"/>
    <property type="match status" value="1"/>
</dbReference>
<evidence type="ECO:0000256" key="6">
    <source>
        <dbReference type="SAM" id="Phobius"/>
    </source>
</evidence>
<name>A0A2A6C5V9_PRIPA</name>
<dbReference type="PANTHER" id="PTHR46273:SF14">
    <property type="entry name" value="G-PROTEIN COUPLED RECEPTOR DMSR-1"/>
    <property type="match status" value="1"/>
</dbReference>
<feature type="region of interest" description="Disordered" evidence="5">
    <location>
        <begin position="466"/>
        <end position="525"/>
    </location>
</feature>
<feature type="compositionally biased region" description="Basic and acidic residues" evidence="5">
    <location>
        <begin position="496"/>
        <end position="506"/>
    </location>
</feature>
<dbReference type="PRINTS" id="PR00237">
    <property type="entry name" value="GPCRRHODOPSN"/>
</dbReference>
<dbReference type="GO" id="GO:0007186">
    <property type="term" value="P:G protein-coupled receptor signaling pathway"/>
    <property type="evidence" value="ECO:0000318"/>
    <property type="project" value="GO_Central"/>
</dbReference>
<feature type="region of interest" description="Disordered" evidence="5">
    <location>
        <begin position="265"/>
        <end position="295"/>
    </location>
</feature>
<dbReference type="PROSITE" id="PS50262">
    <property type="entry name" value="G_PROTEIN_RECEP_F1_2"/>
    <property type="match status" value="1"/>
</dbReference>
<dbReference type="GO" id="GO:0045187">
    <property type="term" value="P:regulation of circadian sleep/wake cycle, sleep"/>
    <property type="evidence" value="ECO:0007669"/>
    <property type="project" value="EnsemblMetazoa"/>
</dbReference>
<feature type="compositionally biased region" description="Basic and acidic residues" evidence="5">
    <location>
        <begin position="466"/>
        <end position="482"/>
    </location>
</feature>
<dbReference type="InterPro" id="IPR000276">
    <property type="entry name" value="GPCR_Rhodpsn"/>
</dbReference>
<dbReference type="AlphaFoldDB" id="A0A2A6C5V9"/>
<dbReference type="InterPro" id="IPR053219">
    <property type="entry name" value="GPCR_Dmsr-1"/>
</dbReference>
<dbReference type="EnsemblMetazoa" id="PPA26446.1">
    <property type="protein sequence ID" value="PPA26446.1"/>
    <property type="gene ID" value="WBGene00116000"/>
</dbReference>
<evidence type="ECO:0000313" key="8">
    <source>
        <dbReference type="Proteomes" id="UP000005239"/>
    </source>
</evidence>
<keyword evidence="4 6" id="KW-0472">Membrane</keyword>
<dbReference type="GO" id="GO:1900034">
    <property type="term" value="P:regulation of cellular response to heat"/>
    <property type="evidence" value="ECO:0007669"/>
    <property type="project" value="EnsemblMetazoa"/>
</dbReference>
<proteinExistence type="predicted"/>
<feature type="compositionally biased region" description="Polar residues" evidence="5">
    <location>
        <begin position="277"/>
        <end position="291"/>
    </location>
</feature>
<feature type="transmembrane region" description="Helical" evidence="6">
    <location>
        <begin position="106"/>
        <end position="135"/>
    </location>
</feature>
<accession>A0A8R1YJC6</accession>
<keyword evidence="2 6" id="KW-0812">Transmembrane</keyword>
<dbReference type="Proteomes" id="UP000005239">
    <property type="component" value="Unassembled WGS sequence"/>
</dbReference>
<evidence type="ECO:0000256" key="5">
    <source>
        <dbReference type="SAM" id="MobiDB-lite"/>
    </source>
</evidence>
<feature type="transmembrane region" description="Helical" evidence="6">
    <location>
        <begin position="220"/>
        <end position="245"/>
    </location>
</feature>
<evidence type="ECO:0000256" key="4">
    <source>
        <dbReference type="ARBA" id="ARBA00023136"/>
    </source>
</evidence>
<dbReference type="GO" id="GO:0005886">
    <property type="term" value="C:plasma membrane"/>
    <property type="evidence" value="ECO:0000318"/>
    <property type="project" value="GO_Central"/>
</dbReference>
<reference evidence="8" key="1">
    <citation type="journal article" date="2008" name="Nat. Genet.">
        <title>The Pristionchus pacificus genome provides a unique perspective on nematode lifestyle and parasitism.</title>
        <authorList>
            <person name="Dieterich C."/>
            <person name="Clifton S.W."/>
            <person name="Schuster L.N."/>
            <person name="Chinwalla A."/>
            <person name="Delehaunty K."/>
            <person name="Dinkelacker I."/>
            <person name="Fulton L."/>
            <person name="Fulton R."/>
            <person name="Godfrey J."/>
            <person name="Minx P."/>
            <person name="Mitreva M."/>
            <person name="Roeseler W."/>
            <person name="Tian H."/>
            <person name="Witte H."/>
            <person name="Yang S.P."/>
            <person name="Wilson R.K."/>
            <person name="Sommer R.J."/>
        </authorList>
    </citation>
    <scope>NUCLEOTIDE SEQUENCE [LARGE SCALE GENOMIC DNA]</scope>
    <source>
        <strain evidence="8">PS312</strain>
    </source>
</reference>
<evidence type="ECO:0000256" key="3">
    <source>
        <dbReference type="ARBA" id="ARBA00022989"/>
    </source>
</evidence>
<organism evidence="7 8">
    <name type="scientific">Pristionchus pacificus</name>
    <name type="common">Parasitic nematode worm</name>
    <dbReference type="NCBI Taxonomy" id="54126"/>
    <lineage>
        <taxon>Eukaryota</taxon>
        <taxon>Metazoa</taxon>
        <taxon>Ecdysozoa</taxon>
        <taxon>Nematoda</taxon>
        <taxon>Chromadorea</taxon>
        <taxon>Rhabditida</taxon>
        <taxon>Rhabditina</taxon>
        <taxon>Diplogasteromorpha</taxon>
        <taxon>Diplogasteroidea</taxon>
        <taxon>Neodiplogasteridae</taxon>
        <taxon>Pristionchus</taxon>
    </lineage>
</organism>
<evidence type="ECO:0000313" key="7">
    <source>
        <dbReference type="EnsemblMetazoa" id="PPA26446.1"/>
    </source>
</evidence>
<feature type="transmembrane region" description="Helical" evidence="6">
    <location>
        <begin position="382"/>
        <end position="401"/>
    </location>
</feature>
<feature type="transmembrane region" description="Helical" evidence="6">
    <location>
        <begin position="342"/>
        <end position="362"/>
    </location>
</feature>
<keyword evidence="8" id="KW-1185">Reference proteome</keyword>
<dbReference type="SUPFAM" id="SSF81321">
    <property type="entry name" value="Family A G protein-coupled receptor-like"/>
    <property type="match status" value="1"/>
</dbReference>
<dbReference type="CDD" id="cd14978">
    <property type="entry name" value="7tmA_FMRFamide_R-like"/>
    <property type="match status" value="1"/>
</dbReference>
<protein>
    <submittedName>
        <fullName evidence="7">Dmsr-1</fullName>
    </submittedName>
</protein>
<gene>
    <name evidence="7" type="primary">WBGene00116000</name>
</gene>
<dbReference type="OrthoDB" id="5864054at2759"/>
<dbReference type="GO" id="GO:0008528">
    <property type="term" value="F:G protein-coupled peptide receptor activity"/>
    <property type="evidence" value="ECO:0000318"/>
    <property type="project" value="GO_Central"/>
</dbReference>
<dbReference type="InterPro" id="IPR017452">
    <property type="entry name" value="GPCR_Rhodpsn_7TM"/>
</dbReference>
<keyword evidence="3 6" id="KW-1133">Transmembrane helix</keyword>
<dbReference type="Gene3D" id="1.20.1070.10">
    <property type="entry name" value="Rhodopsin 7-helix transmembrane proteins"/>
    <property type="match status" value="1"/>
</dbReference>
<reference evidence="7" key="2">
    <citation type="submission" date="2022-06" db="UniProtKB">
        <authorList>
            <consortium name="EnsemblMetazoa"/>
        </authorList>
    </citation>
    <scope>IDENTIFICATION</scope>
    <source>
        <strain evidence="7">PS312</strain>
    </source>
</reference>